<dbReference type="EMBL" id="BPQP01000077">
    <property type="protein sequence ID" value="GJD97100.1"/>
    <property type="molecule type" value="Genomic_DNA"/>
</dbReference>
<sequence>MLVRLLVATAGVGMVAAAVLSPDLKPLVEALRPWLP</sequence>
<dbReference type="Proteomes" id="UP001055125">
    <property type="component" value="Unassembled WGS sequence"/>
</dbReference>
<comment type="caution">
    <text evidence="1">The sequence shown here is derived from an EMBL/GenBank/DDBJ whole genome shotgun (WGS) entry which is preliminary data.</text>
</comment>
<keyword evidence="2" id="KW-1185">Reference proteome</keyword>
<evidence type="ECO:0000313" key="1">
    <source>
        <dbReference type="EMBL" id="GJD97100.1"/>
    </source>
</evidence>
<reference evidence="1" key="2">
    <citation type="submission" date="2021-08" db="EMBL/GenBank/DDBJ databases">
        <authorList>
            <person name="Tani A."/>
            <person name="Ola A."/>
            <person name="Ogura Y."/>
            <person name="Katsura K."/>
            <person name="Hayashi T."/>
        </authorList>
    </citation>
    <scope>NUCLEOTIDE SEQUENCE</scope>
    <source>
        <strain evidence="1">DSM 19015</strain>
    </source>
</reference>
<name>A0ABQ4S1V7_9HYPH</name>
<accession>A0ABQ4S1V7</accession>
<gene>
    <name evidence="1" type="ORF">OCOJLMKI_4328</name>
</gene>
<evidence type="ECO:0000313" key="2">
    <source>
        <dbReference type="Proteomes" id="UP001055125"/>
    </source>
</evidence>
<protein>
    <submittedName>
        <fullName evidence="1">Uncharacterized protein</fullName>
    </submittedName>
</protein>
<proteinExistence type="predicted"/>
<reference evidence="1" key="1">
    <citation type="journal article" date="2021" name="Front. Microbiol.">
        <title>Comprehensive Comparative Genomics and Phenotyping of Methylobacterium Species.</title>
        <authorList>
            <person name="Alessa O."/>
            <person name="Ogura Y."/>
            <person name="Fujitani Y."/>
            <person name="Takami H."/>
            <person name="Hayashi T."/>
            <person name="Sahin N."/>
            <person name="Tani A."/>
        </authorList>
    </citation>
    <scope>NUCLEOTIDE SEQUENCE</scope>
    <source>
        <strain evidence="1">DSM 19015</strain>
    </source>
</reference>
<organism evidence="1 2">
    <name type="scientific">Methylobacterium iners</name>
    <dbReference type="NCBI Taxonomy" id="418707"/>
    <lineage>
        <taxon>Bacteria</taxon>
        <taxon>Pseudomonadati</taxon>
        <taxon>Pseudomonadota</taxon>
        <taxon>Alphaproteobacteria</taxon>
        <taxon>Hyphomicrobiales</taxon>
        <taxon>Methylobacteriaceae</taxon>
        <taxon>Methylobacterium</taxon>
    </lineage>
</organism>